<evidence type="ECO:0008006" key="5">
    <source>
        <dbReference type="Google" id="ProtNLM"/>
    </source>
</evidence>
<dbReference type="PROSITE" id="PS51257">
    <property type="entry name" value="PROKAR_LIPOPROTEIN"/>
    <property type="match status" value="1"/>
</dbReference>
<keyword evidence="2" id="KW-0732">Signal</keyword>
<dbReference type="Proteomes" id="UP000236731">
    <property type="component" value="Unassembled WGS sequence"/>
</dbReference>
<evidence type="ECO:0000256" key="1">
    <source>
        <dbReference type="SAM" id="MobiDB-lite"/>
    </source>
</evidence>
<reference evidence="4" key="1">
    <citation type="submission" date="2016-10" db="EMBL/GenBank/DDBJ databases">
        <authorList>
            <person name="Varghese N."/>
            <person name="Submissions S."/>
        </authorList>
    </citation>
    <scope>NUCLEOTIDE SEQUENCE [LARGE SCALE GENOMIC DNA]</scope>
    <source>
        <strain evidence="4">DSM 22361</strain>
    </source>
</reference>
<evidence type="ECO:0000313" key="4">
    <source>
        <dbReference type="Proteomes" id="UP000236731"/>
    </source>
</evidence>
<dbReference type="AlphaFoldDB" id="A0A1H5ZTJ0"/>
<dbReference type="Gene3D" id="1.20.5.320">
    <property type="entry name" value="6-Phosphogluconate Dehydrogenase, domain 3"/>
    <property type="match status" value="1"/>
</dbReference>
<proteinExistence type="predicted"/>
<evidence type="ECO:0000313" key="3">
    <source>
        <dbReference type="EMBL" id="SEG38746.1"/>
    </source>
</evidence>
<protein>
    <recommendedName>
        <fullName evidence="5">Collagen triple helix repeat-containing protein</fullName>
    </recommendedName>
</protein>
<name>A0A1H5ZTJ0_9SPHI</name>
<feature type="region of interest" description="Disordered" evidence="1">
    <location>
        <begin position="29"/>
        <end position="63"/>
    </location>
</feature>
<gene>
    <name evidence="3" type="ORF">SAMN05421877_107138</name>
</gene>
<feature type="signal peptide" evidence="2">
    <location>
        <begin position="1"/>
        <end position="24"/>
    </location>
</feature>
<sequence>MMNMKFLFRKLGFLLLLSFFISCGKDGDPGAQGPEGTQGVPGEDGKDGKDGTKTHSGTTDPTSAIGNVGDFYINLTSKKLFGPKQSNGQWGTGISLTGGANGTNGTDGKDGIDGTDGNTILSGYGAPTIKDGRDGDFYINLTNMDFYGPRNKGDWGKAISLRGKSESASYVYQVKSANWEYDSENGFYFVNIDIKELDEAIFEDGYVNMALSFDDNPKFYEIIPSYFGQYSFSANYSVGRIGLFAEFKGSGNRTAPADALVKVVLTYAEIGN</sequence>
<evidence type="ECO:0000256" key="2">
    <source>
        <dbReference type="SAM" id="SignalP"/>
    </source>
</evidence>
<dbReference type="EMBL" id="FNUT01000007">
    <property type="protein sequence ID" value="SEG38746.1"/>
    <property type="molecule type" value="Genomic_DNA"/>
</dbReference>
<keyword evidence="4" id="KW-1185">Reference proteome</keyword>
<organism evidence="3 4">
    <name type="scientific">Sphingobacterium lactis</name>
    <dbReference type="NCBI Taxonomy" id="797291"/>
    <lineage>
        <taxon>Bacteria</taxon>
        <taxon>Pseudomonadati</taxon>
        <taxon>Bacteroidota</taxon>
        <taxon>Sphingobacteriia</taxon>
        <taxon>Sphingobacteriales</taxon>
        <taxon>Sphingobacteriaceae</taxon>
        <taxon>Sphingobacterium</taxon>
    </lineage>
</organism>
<feature type="compositionally biased region" description="Basic and acidic residues" evidence="1">
    <location>
        <begin position="43"/>
        <end position="53"/>
    </location>
</feature>
<accession>A0A1H5ZTJ0</accession>
<feature type="chain" id="PRO_5009291930" description="Collagen triple helix repeat-containing protein" evidence="2">
    <location>
        <begin position="25"/>
        <end position="272"/>
    </location>
</feature>